<dbReference type="PANTHER" id="PTHR12015:SF191">
    <property type="entry name" value="C-X-C MOTIF CHEMOKINE 11"/>
    <property type="match status" value="1"/>
</dbReference>
<evidence type="ECO:0000259" key="10">
    <source>
        <dbReference type="SMART" id="SM00199"/>
    </source>
</evidence>
<dbReference type="GO" id="GO:0006952">
    <property type="term" value="P:defense response"/>
    <property type="evidence" value="ECO:0007669"/>
    <property type="project" value="InterPro"/>
</dbReference>
<comment type="function">
    <text evidence="8">Ligand for cxcr3.2. Chemotactic for macrophages.</text>
</comment>
<name>A0AAV6H046_9TELE</name>
<comment type="similarity">
    <text evidence="2 9">Belongs to the intercrine alpha (chemokine CxC) family.</text>
</comment>
<evidence type="ECO:0000313" key="11">
    <source>
        <dbReference type="EMBL" id="KAG5280728.1"/>
    </source>
</evidence>
<evidence type="ECO:0000256" key="9">
    <source>
        <dbReference type="RuleBase" id="RU361149"/>
    </source>
</evidence>
<accession>A0AAV6H046</accession>
<evidence type="ECO:0000256" key="8">
    <source>
        <dbReference type="ARBA" id="ARBA00054901"/>
    </source>
</evidence>
<evidence type="ECO:0000256" key="5">
    <source>
        <dbReference type="ARBA" id="ARBA00022525"/>
    </source>
</evidence>
<feature type="signal peptide" evidence="9">
    <location>
        <begin position="1"/>
        <end position="20"/>
    </location>
</feature>
<dbReference type="GO" id="GO:0006955">
    <property type="term" value="P:immune response"/>
    <property type="evidence" value="ECO:0007669"/>
    <property type="project" value="InterPro"/>
</dbReference>
<dbReference type="EMBL" id="JADWDJ010000005">
    <property type="protein sequence ID" value="KAG5280728.1"/>
    <property type="molecule type" value="Genomic_DNA"/>
</dbReference>
<dbReference type="InterPro" id="IPR033899">
    <property type="entry name" value="CXC_Chemokine_domain"/>
</dbReference>
<dbReference type="PROSITE" id="PS00471">
    <property type="entry name" value="SMALL_CYTOKINES_CXC"/>
    <property type="match status" value="1"/>
</dbReference>
<keyword evidence="6 9" id="KW-0732">Signal</keyword>
<dbReference type="Gene3D" id="2.40.50.40">
    <property type="match status" value="1"/>
</dbReference>
<dbReference type="Proteomes" id="UP000823561">
    <property type="component" value="Chromosome 5"/>
</dbReference>
<keyword evidence="5 9" id="KW-0964">Secreted</keyword>
<evidence type="ECO:0000256" key="1">
    <source>
        <dbReference type="ARBA" id="ARBA00004613"/>
    </source>
</evidence>
<evidence type="ECO:0000256" key="7">
    <source>
        <dbReference type="ARBA" id="ARBA00023157"/>
    </source>
</evidence>
<evidence type="ECO:0000256" key="3">
    <source>
        <dbReference type="ARBA" id="ARBA00022500"/>
    </source>
</evidence>
<keyword evidence="12" id="KW-1185">Reference proteome</keyword>
<feature type="chain" id="PRO_5043111956" description="C-X-C motif chemokine" evidence="9">
    <location>
        <begin position="21"/>
        <end position="94"/>
    </location>
</feature>
<reference evidence="11" key="1">
    <citation type="submission" date="2020-10" db="EMBL/GenBank/DDBJ databases">
        <title>Chromosome-scale genome assembly of the Allis shad, Alosa alosa.</title>
        <authorList>
            <person name="Margot Z."/>
            <person name="Christophe K."/>
            <person name="Cabau C."/>
            <person name="Louis A."/>
            <person name="Berthelot C."/>
            <person name="Parey E."/>
            <person name="Roest Crollius H."/>
            <person name="Montfort J."/>
            <person name="Robinson-Rechavi M."/>
            <person name="Bucao C."/>
            <person name="Bouchez O."/>
            <person name="Gislard M."/>
            <person name="Lluch J."/>
            <person name="Milhes M."/>
            <person name="Lampietro C."/>
            <person name="Lopez Roques C."/>
            <person name="Donnadieu C."/>
            <person name="Braasch I."/>
            <person name="Desvignes T."/>
            <person name="Postlethwait J."/>
            <person name="Bobe J."/>
            <person name="Guiguen Y."/>
        </authorList>
    </citation>
    <scope>NUCLEOTIDE SEQUENCE</scope>
    <source>
        <strain evidence="11">M-15738</strain>
        <tissue evidence="11">Blood</tissue>
    </source>
</reference>
<dbReference type="FunFam" id="2.40.50.40:FF:000004">
    <property type="entry name" value="C-X-C motif chemokine"/>
    <property type="match status" value="1"/>
</dbReference>
<protein>
    <recommendedName>
        <fullName evidence="9">C-X-C motif chemokine</fullName>
    </recommendedName>
</protein>
<feature type="domain" description="Chemokine interleukin-8-like" evidence="10">
    <location>
        <begin position="25"/>
        <end position="87"/>
    </location>
</feature>
<dbReference type="InterPro" id="IPR001811">
    <property type="entry name" value="Chemokine_IL8-like_dom"/>
</dbReference>
<dbReference type="InterPro" id="IPR039809">
    <property type="entry name" value="Chemokine_b/g/d"/>
</dbReference>
<dbReference type="InterPro" id="IPR018048">
    <property type="entry name" value="Chemokine_CXC_CS"/>
</dbReference>
<evidence type="ECO:0000256" key="4">
    <source>
        <dbReference type="ARBA" id="ARBA00022514"/>
    </source>
</evidence>
<keyword evidence="4 9" id="KW-0202">Cytokine</keyword>
<dbReference type="GO" id="GO:0008009">
    <property type="term" value="F:chemokine activity"/>
    <property type="evidence" value="ECO:0007669"/>
    <property type="project" value="InterPro"/>
</dbReference>
<dbReference type="Pfam" id="PF00048">
    <property type="entry name" value="IL8"/>
    <property type="match status" value="1"/>
</dbReference>
<evidence type="ECO:0000313" key="12">
    <source>
        <dbReference type="Proteomes" id="UP000823561"/>
    </source>
</evidence>
<sequence length="94" mass="10205">MKSAALLALLAVLLFGDVRGQRDPLGRCMCLDAGANAIRPNRIERLEVLPPSPSCPNLEIIVTLKDNGGQMCLNPESSFAKNFIKKAIKKRSAQ</sequence>
<dbReference type="GO" id="GO:0005615">
    <property type="term" value="C:extracellular space"/>
    <property type="evidence" value="ECO:0007669"/>
    <property type="project" value="UniProtKB-UniRule"/>
</dbReference>
<dbReference type="GO" id="GO:0042056">
    <property type="term" value="F:chemoattractant activity"/>
    <property type="evidence" value="ECO:0007669"/>
    <property type="project" value="UniProtKB-ARBA"/>
</dbReference>
<evidence type="ECO:0000256" key="6">
    <source>
        <dbReference type="ARBA" id="ARBA00022729"/>
    </source>
</evidence>
<dbReference type="InterPro" id="IPR001089">
    <property type="entry name" value="Chemokine_CXC"/>
</dbReference>
<proteinExistence type="inferred from homology"/>
<dbReference type="SUPFAM" id="SSF54117">
    <property type="entry name" value="Interleukin 8-like chemokines"/>
    <property type="match status" value="1"/>
</dbReference>
<dbReference type="CDD" id="cd00273">
    <property type="entry name" value="Chemokine_CXC"/>
    <property type="match status" value="1"/>
</dbReference>
<evidence type="ECO:0000256" key="2">
    <source>
        <dbReference type="ARBA" id="ARBA00010665"/>
    </source>
</evidence>
<keyword evidence="3 9" id="KW-0145">Chemotaxis</keyword>
<dbReference type="PANTHER" id="PTHR12015">
    <property type="entry name" value="SMALL INDUCIBLE CYTOKINE A"/>
    <property type="match status" value="1"/>
</dbReference>
<dbReference type="SMART" id="SM00199">
    <property type="entry name" value="SCY"/>
    <property type="match status" value="1"/>
</dbReference>
<comment type="caution">
    <text evidence="11">The sequence shown here is derived from an EMBL/GenBank/DDBJ whole genome shotgun (WGS) entry which is preliminary data.</text>
</comment>
<dbReference type="AlphaFoldDB" id="A0AAV6H046"/>
<organism evidence="11 12">
    <name type="scientific">Alosa alosa</name>
    <name type="common">allis shad</name>
    <dbReference type="NCBI Taxonomy" id="278164"/>
    <lineage>
        <taxon>Eukaryota</taxon>
        <taxon>Metazoa</taxon>
        <taxon>Chordata</taxon>
        <taxon>Craniata</taxon>
        <taxon>Vertebrata</taxon>
        <taxon>Euteleostomi</taxon>
        <taxon>Actinopterygii</taxon>
        <taxon>Neopterygii</taxon>
        <taxon>Teleostei</taxon>
        <taxon>Clupei</taxon>
        <taxon>Clupeiformes</taxon>
        <taxon>Clupeoidei</taxon>
        <taxon>Clupeidae</taxon>
        <taxon>Alosa</taxon>
    </lineage>
</organism>
<dbReference type="PRINTS" id="PR00436">
    <property type="entry name" value="INTERLEUKIN8"/>
</dbReference>
<gene>
    <name evidence="11" type="ORF">AALO_G00063340</name>
</gene>
<dbReference type="InterPro" id="IPR036048">
    <property type="entry name" value="Interleukin_8-like_sf"/>
</dbReference>
<comment type="subcellular location">
    <subcellularLocation>
        <location evidence="1 9">Secreted</location>
    </subcellularLocation>
</comment>
<dbReference type="PRINTS" id="PR00437">
    <property type="entry name" value="SMALLCYTKCXC"/>
</dbReference>
<keyword evidence="7" id="KW-1015">Disulfide bond</keyword>